<keyword evidence="4" id="KW-1185">Reference proteome</keyword>
<reference evidence="3 4" key="1">
    <citation type="journal article" date="2014" name="Genome Announc.">
        <title>Draft Genome Sequence of the Carrageenan-Degrading Bacterium Cellulophaga sp. Strain KL-A, Isolated from Decaying Marine Algae.</title>
        <authorList>
            <person name="Shan D."/>
            <person name="Ying J."/>
            <person name="Li X."/>
            <person name="Gao Z."/>
            <person name="Wei G."/>
            <person name="Shao Z."/>
        </authorList>
    </citation>
    <scope>NUCLEOTIDE SEQUENCE [LARGE SCALE GENOMIC DNA]</scope>
    <source>
        <strain evidence="3 4">KL-A</strain>
    </source>
</reference>
<dbReference type="PROSITE" id="PS51257">
    <property type="entry name" value="PROKAR_LIPOPROTEIN"/>
    <property type="match status" value="1"/>
</dbReference>
<evidence type="ECO:0008006" key="5">
    <source>
        <dbReference type="Google" id="ProtNLM"/>
    </source>
</evidence>
<keyword evidence="2" id="KW-0677">Repeat</keyword>
<dbReference type="InterPro" id="IPR003591">
    <property type="entry name" value="Leu-rich_rpt_typical-subtyp"/>
</dbReference>
<comment type="caution">
    <text evidence="3">The sequence shown here is derived from an EMBL/GenBank/DDBJ whole genome shotgun (WGS) entry which is preliminary data.</text>
</comment>
<evidence type="ECO:0000256" key="2">
    <source>
        <dbReference type="ARBA" id="ARBA00022737"/>
    </source>
</evidence>
<dbReference type="PROSITE" id="PS51450">
    <property type="entry name" value="LRR"/>
    <property type="match status" value="1"/>
</dbReference>
<dbReference type="SMART" id="SM00364">
    <property type="entry name" value="LRR_BAC"/>
    <property type="match status" value="4"/>
</dbReference>
<name>A0ABP3BB37_9FLAO</name>
<dbReference type="SMART" id="SM00369">
    <property type="entry name" value="LRR_TYP"/>
    <property type="match status" value="4"/>
</dbReference>
<keyword evidence="1" id="KW-0433">Leucine-rich repeat</keyword>
<dbReference type="SUPFAM" id="SSF52058">
    <property type="entry name" value="L domain-like"/>
    <property type="match status" value="1"/>
</dbReference>
<sequence length="514" mass="56975">MKFPNFTILLLTILLFFGCSKEEDKLPPDPVKGDLQILSFQFLADNNSSISNDVIGEINEDENKIYLSLPFNTSVTSLTPTITITNGATITPGNNTTQDFLEPIDYVLSKAGLNNVTYSVIVTLEEEQEESDASVLNFSFLKENNASLSDNYEAVIENNEIKLQISEKEDLQSIIPIIEISEGATISPTIDTGIDFRNDVVFAVTSENGEVQKEYTVKIVRLRSVKDVVKFEVTIDDKAFEAIINNDLNEIRLKVPEGTDITSLTPETQLSDKAEVSPLSGTSQNFSNPVIYTVTAEDGSEKEYTVYVGFLSPLESDRQFLEELYNVNEAYNSPSFYLDWDLEASTMQNWEGVTIVDGRVSKLVISGVSINEIPVSITALNQLKTLTISGKSLAILPPEIGSLEHLETLTLYDNQLTSLPIEIGNLQSLKGLFLRNNLLEQLPVELGNLNNLSILEVQNNNLNKLPVEISNIPNLLLLNITNNPLTEIPQEICEMTTEGGRQITISKDTDDECK</sequence>
<accession>A0ABP3BB37</accession>
<gene>
    <name evidence="3" type="ORF">KLA_00640</name>
</gene>
<protein>
    <recommendedName>
        <fullName evidence="5">DUF5018 domain-containing protein</fullName>
    </recommendedName>
</protein>
<dbReference type="Gene3D" id="3.80.10.10">
    <property type="entry name" value="Ribonuclease Inhibitor"/>
    <property type="match status" value="1"/>
</dbReference>
<dbReference type="PANTHER" id="PTHR48051:SF54">
    <property type="entry name" value="LEUCINE-RICH REPEAT-CONTAINING PROTEIN"/>
    <property type="match status" value="1"/>
</dbReference>
<dbReference type="Proteomes" id="UP000019275">
    <property type="component" value="Unassembled WGS sequence"/>
</dbReference>
<proteinExistence type="predicted"/>
<dbReference type="RefSeq" id="WP_051456016.1">
    <property type="nucleotide sequence ID" value="NZ_ARZX01000001.1"/>
</dbReference>
<evidence type="ECO:0000313" key="4">
    <source>
        <dbReference type="Proteomes" id="UP000019275"/>
    </source>
</evidence>
<dbReference type="Pfam" id="PF00560">
    <property type="entry name" value="LRR_1"/>
    <property type="match status" value="1"/>
</dbReference>
<organism evidence="3 4">
    <name type="scientific">Cellulophaga geojensis KL-A</name>
    <dbReference type="NCBI Taxonomy" id="1328323"/>
    <lineage>
        <taxon>Bacteria</taxon>
        <taxon>Pseudomonadati</taxon>
        <taxon>Bacteroidota</taxon>
        <taxon>Flavobacteriia</taxon>
        <taxon>Flavobacteriales</taxon>
        <taxon>Flavobacteriaceae</taxon>
        <taxon>Cellulophaga</taxon>
    </lineage>
</organism>
<dbReference type="PANTHER" id="PTHR48051">
    <property type="match status" value="1"/>
</dbReference>
<dbReference type="InterPro" id="IPR032675">
    <property type="entry name" value="LRR_dom_sf"/>
</dbReference>
<dbReference type="Gene3D" id="2.60.40.2340">
    <property type="match status" value="3"/>
</dbReference>
<dbReference type="InterPro" id="IPR050216">
    <property type="entry name" value="LRR_domain-containing"/>
</dbReference>
<evidence type="ECO:0000256" key="1">
    <source>
        <dbReference type="ARBA" id="ARBA00022614"/>
    </source>
</evidence>
<evidence type="ECO:0000313" key="3">
    <source>
        <dbReference type="EMBL" id="EWH15021.1"/>
    </source>
</evidence>
<dbReference type="EMBL" id="ARZX01000001">
    <property type="protein sequence ID" value="EWH15021.1"/>
    <property type="molecule type" value="Genomic_DNA"/>
</dbReference>
<dbReference type="InterPro" id="IPR001611">
    <property type="entry name" value="Leu-rich_rpt"/>
</dbReference>